<gene>
    <name evidence="4" type="ORF">Pta02_55950</name>
</gene>
<dbReference type="InterPro" id="IPR003658">
    <property type="entry name" value="Anti-sigma_ant"/>
</dbReference>
<sequence length="135" mass="14273">MGASRQPQPSPRPAGMPITRLTLSHQHLPGLILVALAGEIDRTTSVRLAGYVDRVRRIGDHVVFDLTELTFLDSSGLHVLLGCAHTCAAEGRQVHLAGARGSPARLLAITGVDGYLPVHAGVDQAITTVLTKDRG</sequence>
<dbReference type="SUPFAM" id="SSF52091">
    <property type="entry name" value="SpoIIaa-like"/>
    <property type="match status" value="1"/>
</dbReference>
<comment type="caution">
    <text evidence="4">The sequence shown here is derived from an EMBL/GenBank/DDBJ whole genome shotgun (WGS) entry which is preliminary data.</text>
</comment>
<dbReference type="PANTHER" id="PTHR33495">
    <property type="entry name" value="ANTI-SIGMA FACTOR ANTAGONIST TM_1081-RELATED-RELATED"/>
    <property type="match status" value="1"/>
</dbReference>
<dbReference type="Pfam" id="PF01740">
    <property type="entry name" value="STAS"/>
    <property type="match status" value="1"/>
</dbReference>
<feature type="domain" description="STAS" evidence="3">
    <location>
        <begin position="21"/>
        <end position="129"/>
    </location>
</feature>
<name>A0A8J3T011_9ACTN</name>
<dbReference type="AlphaFoldDB" id="A0A8J3T011"/>
<evidence type="ECO:0000256" key="2">
    <source>
        <dbReference type="RuleBase" id="RU003749"/>
    </source>
</evidence>
<dbReference type="Proteomes" id="UP000634476">
    <property type="component" value="Unassembled WGS sequence"/>
</dbReference>
<dbReference type="NCBIfam" id="TIGR00377">
    <property type="entry name" value="ant_ant_sig"/>
    <property type="match status" value="1"/>
</dbReference>
<dbReference type="RefSeq" id="WP_203877870.1">
    <property type="nucleotide sequence ID" value="NZ_BOOK01000040.1"/>
</dbReference>
<evidence type="ECO:0000259" key="3">
    <source>
        <dbReference type="PROSITE" id="PS50801"/>
    </source>
</evidence>
<protein>
    <recommendedName>
        <fullName evidence="2">Anti-sigma factor antagonist</fullName>
    </recommendedName>
</protein>
<proteinExistence type="inferred from homology"/>
<dbReference type="InterPro" id="IPR036513">
    <property type="entry name" value="STAS_dom_sf"/>
</dbReference>
<dbReference type="PANTHER" id="PTHR33495:SF2">
    <property type="entry name" value="ANTI-SIGMA FACTOR ANTAGONIST TM_1081-RELATED"/>
    <property type="match status" value="1"/>
</dbReference>
<keyword evidence="5" id="KW-1185">Reference proteome</keyword>
<dbReference type="InterPro" id="IPR002645">
    <property type="entry name" value="STAS_dom"/>
</dbReference>
<comment type="similarity">
    <text evidence="1 2">Belongs to the anti-sigma-factor antagonist family.</text>
</comment>
<dbReference type="GO" id="GO:0043856">
    <property type="term" value="F:anti-sigma factor antagonist activity"/>
    <property type="evidence" value="ECO:0007669"/>
    <property type="project" value="InterPro"/>
</dbReference>
<accession>A0A8J3T011</accession>
<organism evidence="4 5">
    <name type="scientific">Planobispora takensis</name>
    <dbReference type="NCBI Taxonomy" id="1367882"/>
    <lineage>
        <taxon>Bacteria</taxon>
        <taxon>Bacillati</taxon>
        <taxon>Actinomycetota</taxon>
        <taxon>Actinomycetes</taxon>
        <taxon>Streptosporangiales</taxon>
        <taxon>Streptosporangiaceae</taxon>
        <taxon>Planobispora</taxon>
    </lineage>
</organism>
<evidence type="ECO:0000313" key="5">
    <source>
        <dbReference type="Proteomes" id="UP000634476"/>
    </source>
</evidence>
<evidence type="ECO:0000313" key="4">
    <source>
        <dbReference type="EMBL" id="GII03587.1"/>
    </source>
</evidence>
<evidence type="ECO:0000256" key="1">
    <source>
        <dbReference type="ARBA" id="ARBA00009013"/>
    </source>
</evidence>
<dbReference type="CDD" id="cd07043">
    <property type="entry name" value="STAS_anti-anti-sigma_factors"/>
    <property type="match status" value="1"/>
</dbReference>
<reference evidence="4" key="1">
    <citation type="submission" date="2021-01" db="EMBL/GenBank/DDBJ databases">
        <title>Whole genome shotgun sequence of Planobispora takensis NBRC 109077.</title>
        <authorList>
            <person name="Komaki H."/>
            <person name="Tamura T."/>
        </authorList>
    </citation>
    <scope>NUCLEOTIDE SEQUENCE</scope>
    <source>
        <strain evidence="4">NBRC 109077</strain>
    </source>
</reference>
<dbReference type="Gene3D" id="3.30.750.24">
    <property type="entry name" value="STAS domain"/>
    <property type="match status" value="1"/>
</dbReference>
<dbReference type="EMBL" id="BOOK01000040">
    <property type="protein sequence ID" value="GII03587.1"/>
    <property type="molecule type" value="Genomic_DNA"/>
</dbReference>
<dbReference type="PROSITE" id="PS50801">
    <property type="entry name" value="STAS"/>
    <property type="match status" value="1"/>
</dbReference>